<keyword evidence="1" id="KW-0862">Zinc</keyword>
<dbReference type="Pfam" id="PF13920">
    <property type="entry name" value="zf-C3HC4_3"/>
    <property type="match status" value="1"/>
</dbReference>
<evidence type="ECO:0000256" key="1">
    <source>
        <dbReference type="PROSITE-ProRule" id="PRU00175"/>
    </source>
</evidence>
<keyword evidence="6" id="KW-1185">Reference proteome</keyword>
<feature type="transmembrane region" description="Helical" evidence="3">
    <location>
        <begin position="327"/>
        <end position="357"/>
    </location>
</feature>
<protein>
    <recommendedName>
        <fullName evidence="4">RING-type domain-containing protein</fullName>
    </recommendedName>
</protein>
<evidence type="ECO:0000313" key="6">
    <source>
        <dbReference type="Proteomes" id="UP001233271"/>
    </source>
</evidence>
<feature type="transmembrane region" description="Helical" evidence="3">
    <location>
        <begin position="230"/>
        <end position="247"/>
    </location>
</feature>
<dbReference type="Gene3D" id="3.30.40.10">
    <property type="entry name" value="Zinc/RING finger domain, C3HC4 (zinc finger)"/>
    <property type="match status" value="1"/>
</dbReference>
<keyword evidence="1" id="KW-0863">Zinc-finger</keyword>
<keyword evidence="3" id="KW-0472">Membrane</keyword>
<evidence type="ECO:0000259" key="4">
    <source>
        <dbReference type="PROSITE" id="PS50089"/>
    </source>
</evidence>
<dbReference type="EMBL" id="AP028214">
    <property type="protein sequence ID" value="BEI91003.1"/>
    <property type="molecule type" value="Genomic_DNA"/>
</dbReference>
<feature type="region of interest" description="Disordered" evidence="2">
    <location>
        <begin position="577"/>
        <end position="601"/>
    </location>
</feature>
<reference evidence="5" key="1">
    <citation type="journal article" date="2023" name="BMC Genomics">
        <title>Chromosome-level genome assemblies of Cutaneotrichosporon spp. (Trichosporonales, Basidiomycota) reveal imbalanced evolution between nucleotide sequences and chromosome synteny.</title>
        <authorList>
            <person name="Kobayashi Y."/>
            <person name="Kayamori A."/>
            <person name="Aoki K."/>
            <person name="Shiwa Y."/>
            <person name="Matsutani M."/>
            <person name="Fujita N."/>
            <person name="Sugita T."/>
            <person name="Iwasaki W."/>
            <person name="Tanaka N."/>
            <person name="Takashima M."/>
        </authorList>
    </citation>
    <scope>NUCLEOTIDE SEQUENCE</scope>
    <source>
        <strain evidence="5">HIS019</strain>
    </source>
</reference>
<dbReference type="GeneID" id="85494873"/>
<sequence>MPLGLLGRWGGAVVAHGKSLIHTVVFSMPSNSTNGTVVETNATAPVSPMGKQSVPLISFAGSGYDVTLIIMVSAVAILLNRIHNIVNREQRPPPPPPASPGWRAAIRRRVRTALTSPKASAWLRVPGIIALLHAWALFTVVLMQTAHVWPRSATDAVERLSDSLALSYYPTAWPLVATLDYVGGVVDRLGQWGAGMTMPDVCWTVFVSVCFSLTMGALSTGLDVARRRDVGVGFNLFGFSYVLHLYASPWTHVRNPQASSHGRPDVHPLFQLWVGLTELTWLQINELSPTLRRNQLVPTGVCGTFGLAAFTHSLWTQQLRFPSFTFLTHLLALVLSVIISCTLVVRAITLLFTHGYIPSPILQSLLPHEGALPSIEDDIGVALLKLGVACIESTQFSGLRNELASIKEAQPEIRIGGDGVEMIGVKVGNGGFGTRIDKIQAAELRDPNAESPYLIHLSRFWAACVLLVRNIFWTTVLSTWVGRDLYRLTWRMYQARWWYGPRQWTFWRTGAWDPPRRHTGSEPPLLIAWALAKRRHRALERMRGLRVVPPAEPTIAEATGQDWTYDQVLRGEVEVADEDDDDWSSDGSVVSAESESEDEEDEAALYRDLVRGKSPMEGGEAIQPILLAHLTSTSSSPLTRRRYAQIMSAPSGPSTPSRALTTATTPSLDPLTDAIVMRQSETRDVQRDEWDEERRRSCVICMVQTRDVILWPCRCLLMCSDCRESLAARLSAKDHACPNCRTKVEGYSRIYVP</sequence>
<feature type="transmembrane region" description="Helical" evidence="3">
    <location>
        <begin position="201"/>
        <end position="218"/>
    </location>
</feature>
<feature type="domain" description="RING-type" evidence="4">
    <location>
        <begin position="698"/>
        <end position="741"/>
    </location>
</feature>
<dbReference type="KEGG" id="ccac:CcaHIS019_0310730"/>
<dbReference type="PROSITE" id="PS50089">
    <property type="entry name" value="ZF_RING_2"/>
    <property type="match status" value="1"/>
</dbReference>
<dbReference type="GO" id="GO:0008270">
    <property type="term" value="F:zinc ion binding"/>
    <property type="evidence" value="ECO:0007669"/>
    <property type="project" value="UniProtKB-KW"/>
</dbReference>
<feature type="transmembrane region" description="Helical" evidence="3">
    <location>
        <begin position="56"/>
        <end position="79"/>
    </location>
</feature>
<dbReference type="GO" id="GO:0016567">
    <property type="term" value="P:protein ubiquitination"/>
    <property type="evidence" value="ECO:0007669"/>
    <property type="project" value="TreeGrafter"/>
</dbReference>
<dbReference type="InterPro" id="IPR001841">
    <property type="entry name" value="Znf_RING"/>
</dbReference>
<feature type="transmembrane region" description="Helical" evidence="3">
    <location>
        <begin position="296"/>
        <end position="315"/>
    </location>
</feature>
<keyword evidence="3" id="KW-1133">Transmembrane helix</keyword>
<dbReference type="PANTHER" id="PTHR22696:SF1">
    <property type="entry name" value="E3 UBIQUITIN-PROTEIN LIGASE RNF26"/>
    <property type="match status" value="1"/>
</dbReference>
<dbReference type="GO" id="GO:0061630">
    <property type="term" value="F:ubiquitin protein ligase activity"/>
    <property type="evidence" value="ECO:0007669"/>
    <property type="project" value="TreeGrafter"/>
</dbReference>
<feature type="transmembrane region" description="Helical" evidence="3">
    <location>
        <begin position="121"/>
        <end position="143"/>
    </location>
</feature>
<evidence type="ECO:0000313" key="5">
    <source>
        <dbReference type="EMBL" id="BEI91003.1"/>
    </source>
</evidence>
<dbReference type="AlphaFoldDB" id="A0AA48L2Y8"/>
<evidence type="ECO:0000256" key="2">
    <source>
        <dbReference type="SAM" id="MobiDB-lite"/>
    </source>
</evidence>
<name>A0AA48L2Y8_9TREE</name>
<dbReference type="RefSeq" id="XP_060456268.1">
    <property type="nucleotide sequence ID" value="XM_060599590.1"/>
</dbReference>
<dbReference type="InterPro" id="IPR013083">
    <property type="entry name" value="Znf_RING/FYVE/PHD"/>
</dbReference>
<keyword evidence="3" id="KW-0812">Transmembrane</keyword>
<keyword evidence="1" id="KW-0479">Metal-binding</keyword>
<gene>
    <name evidence="5" type="ORF">CcaverHIS019_0310730</name>
</gene>
<dbReference type="Proteomes" id="UP001233271">
    <property type="component" value="Chromosome 3"/>
</dbReference>
<organism evidence="5 6">
    <name type="scientific">Cutaneotrichosporon cavernicola</name>
    <dbReference type="NCBI Taxonomy" id="279322"/>
    <lineage>
        <taxon>Eukaryota</taxon>
        <taxon>Fungi</taxon>
        <taxon>Dikarya</taxon>
        <taxon>Basidiomycota</taxon>
        <taxon>Agaricomycotina</taxon>
        <taxon>Tremellomycetes</taxon>
        <taxon>Trichosporonales</taxon>
        <taxon>Trichosporonaceae</taxon>
        <taxon>Cutaneotrichosporon</taxon>
    </lineage>
</organism>
<dbReference type="PANTHER" id="PTHR22696">
    <property type="entry name" value="E3 UBIQUITIN-PROTEIN LIGASE RNF26"/>
    <property type="match status" value="1"/>
</dbReference>
<accession>A0AA48L2Y8</accession>
<dbReference type="GO" id="GO:0006511">
    <property type="term" value="P:ubiquitin-dependent protein catabolic process"/>
    <property type="evidence" value="ECO:0007669"/>
    <property type="project" value="TreeGrafter"/>
</dbReference>
<evidence type="ECO:0000256" key="3">
    <source>
        <dbReference type="SAM" id="Phobius"/>
    </source>
</evidence>
<proteinExistence type="predicted"/>